<dbReference type="GO" id="GO:0071007">
    <property type="term" value="C:U2-type catalytic step 2 spliceosome"/>
    <property type="evidence" value="ECO:0007669"/>
    <property type="project" value="TreeGrafter"/>
</dbReference>
<evidence type="ECO:0000256" key="3">
    <source>
        <dbReference type="ARBA" id="ARBA00019060"/>
    </source>
</evidence>
<dbReference type="InterPro" id="IPR035979">
    <property type="entry name" value="RBD_domain_sf"/>
</dbReference>
<dbReference type="Proteomes" id="UP000094285">
    <property type="component" value="Unassembled WGS sequence"/>
</dbReference>
<dbReference type="GO" id="GO:0017070">
    <property type="term" value="F:U6 snRNA binding"/>
    <property type="evidence" value="ECO:0007669"/>
    <property type="project" value="TreeGrafter"/>
</dbReference>
<evidence type="ECO:0000256" key="2">
    <source>
        <dbReference type="ARBA" id="ARBA00007781"/>
    </source>
</evidence>
<keyword evidence="7" id="KW-0508">mRNA splicing</keyword>
<evidence type="ECO:0000256" key="4">
    <source>
        <dbReference type="ARBA" id="ARBA00022664"/>
    </source>
</evidence>
<dbReference type="GO" id="GO:0008380">
    <property type="term" value="P:RNA splicing"/>
    <property type="evidence" value="ECO:0007669"/>
    <property type="project" value="UniProtKB-KW"/>
</dbReference>
<dbReference type="InterPro" id="IPR034356">
    <property type="entry name" value="Slt11_RRM"/>
</dbReference>
<dbReference type="STRING" id="984487.A0A1E4SSG5"/>
<accession>A0A1E4SSG5</accession>
<keyword evidence="5" id="KW-0747">Spliceosome</keyword>
<name>A0A1E4SSG5_9ASCO</name>
<dbReference type="Pfam" id="PF21369">
    <property type="entry name" value="STL11_N"/>
    <property type="match status" value="1"/>
</dbReference>
<comment type="similarity">
    <text evidence="2">Belongs to the SLT11 family.</text>
</comment>
<dbReference type="AlphaFoldDB" id="A0A1E4SSG5"/>
<keyword evidence="12" id="KW-1185">Reference proteome</keyword>
<dbReference type="InterPro" id="IPR048995">
    <property type="entry name" value="STL11/RBM22-like_N"/>
</dbReference>
<dbReference type="GO" id="GO:0036002">
    <property type="term" value="F:pre-mRNA binding"/>
    <property type="evidence" value="ECO:0007669"/>
    <property type="project" value="TreeGrafter"/>
</dbReference>
<dbReference type="CDD" id="cd12265">
    <property type="entry name" value="RRM_SLT11"/>
    <property type="match status" value="1"/>
</dbReference>
<dbReference type="InterPro" id="IPR039171">
    <property type="entry name" value="Cwc2/Slt11"/>
</dbReference>
<dbReference type="GO" id="GO:0000974">
    <property type="term" value="C:Prp19 complex"/>
    <property type="evidence" value="ECO:0007669"/>
    <property type="project" value="TreeGrafter"/>
</dbReference>
<dbReference type="PANTHER" id="PTHR14089">
    <property type="entry name" value="PRE-MRNA-SPLICING FACTOR RBM22"/>
    <property type="match status" value="1"/>
</dbReference>
<dbReference type="Gene3D" id="3.30.70.330">
    <property type="match status" value="1"/>
</dbReference>
<dbReference type="SUPFAM" id="SSF54928">
    <property type="entry name" value="RNA-binding domain, RBD"/>
    <property type="match status" value="1"/>
</dbReference>
<gene>
    <name evidence="11" type="ORF">CANTADRAFT_88354</name>
</gene>
<dbReference type="EMBL" id="KV453909">
    <property type="protein sequence ID" value="ODV82460.1"/>
    <property type="molecule type" value="Genomic_DNA"/>
</dbReference>
<organism evidence="11 12">
    <name type="scientific">Suhomyces tanzawaensis NRRL Y-17324</name>
    <dbReference type="NCBI Taxonomy" id="984487"/>
    <lineage>
        <taxon>Eukaryota</taxon>
        <taxon>Fungi</taxon>
        <taxon>Dikarya</taxon>
        <taxon>Ascomycota</taxon>
        <taxon>Saccharomycotina</taxon>
        <taxon>Pichiomycetes</taxon>
        <taxon>Debaryomycetaceae</taxon>
        <taxon>Suhomyces</taxon>
    </lineage>
</organism>
<comment type="subcellular location">
    <subcellularLocation>
        <location evidence="1">Nucleus</location>
    </subcellularLocation>
</comment>
<dbReference type="RefSeq" id="XP_020067582.1">
    <property type="nucleotide sequence ID" value="XM_020211437.1"/>
</dbReference>
<evidence type="ECO:0000256" key="6">
    <source>
        <dbReference type="ARBA" id="ARBA00022884"/>
    </source>
</evidence>
<evidence type="ECO:0000313" key="11">
    <source>
        <dbReference type="EMBL" id="ODV82460.1"/>
    </source>
</evidence>
<evidence type="ECO:0000256" key="5">
    <source>
        <dbReference type="ARBA" id="ARBA00022728"/>
    </source>
</evidence>
<evidence type="ECO:0000313" key="12">
    <source>
        <dbReference type="Proteomes" id="UP000094285"/>
    </source>
</evidence>
<dbReference type="PANTHER" id="PTHR14089:SF6">
    <property type="entry name" value="PRE-MRNA-SPLICING FACTOR RBM22"/>
    <property type="match status" value="1"/>
</dbReference>
<sequence>MLTSSDSFSICDACLGPDKHLKMMKHPNGEECKSCTRPFMVYRWNSSLSSQKAKKTVICTTCARSKNCCQSCMLDINFHIPLHIRDTALKMAGLPAIGSGAVEASKNRERKAILADKQEQAFGSKQEEDQQELARNILTKLAERLNDAPSFKKAPKSLRPDESKLKNIDVSKILAKLPFGGLLDKETSKGTTSFFLFGVGDDVPQYLITDMCNSYGKIKLLKIIHKARCGYVSFTTREAAEAFADSINANGLNSNKSTAGLVLLDNRHPMRVAWGKPRPLGVTNDEHYKISLVVEKVMKQLAEKDREANSGPKNVAKTMFLSY</sequence>
<comment type="function">
    <text evidence="9">Involved in pre-mRNA splicing. Facilitates the cooperative formation of U2/U6 helix II in association with stem II in the spliceosome. Binds to RNA.</text>
</comment>
<dbReference type="InterPro" id="IPR012677">
    <property type="entry name" value="Nucleotide-bd_a/b_plait_sf"/>
</dbReference>
<reference evidence="12" key="1">
    <citation type="submission" date="2016-05" db="EMBL/GenBank/DDBJ databases">
        <title>Comparative genomics of biotechnologically important yeasts.</title>
        <authorList>
            <consortium name="DOE Joint Genome Institute"/>
            <person name="Riley R."/>
            <person name="Haridas S."/>
            <person name="Wolfe K.H."/>
            <person name="Lopes M.R."/>
            <person name="Hittinger C.T."/>
            <person name="Goker M."/>
            <person name="Salamov A."/>
            <person name="Wisecaver J."/>
            <person name="Long T.M."/>
            <person name="Aerts A.L."/>
            <person name="Barry K."/>
            <person name="Choi C."/>
            <person name="Clum A."/>
            <person name="Coughlan A.Y."/>
            <person name="Deshpande S."/>
            <person name="Douglass A.P."/>
            <person name="Hanson S.J."/>
            <person name="Klenk H.-P."/>
            <person name="Labutti K."/>
            <person name="Lapidus A."/>
            <person name="Lindquist E."/>
            <person name="Lipzen A."/>
            <person name="Meier-Kolthoff J.P."/>
            <person name="Ohm R.A."/>
            <person name="Otillar R.P."/>
            <person name="Pangilinan J."/>
            <person name="Peng Y."/>
            <person name="Rokas A."/>
            <person name="Rosa C.A."/>
            <person name="Scheuner C."/>
            <person name="Sibirny A.A."/>
            <person name="Slot J.C."/>
            <person name="Stielow J.B."/>
            <person name="Sun H."/>
            <person name="Kurtzman C.P."/>
            <person name="Blackwell M."/>
            <person name="Grigoriev I.V."/>
            <person name="Jeffries T.W."/>
        </authorList>
    </citation>
    <scope>NUCLEOTIDE SEQUENCE [LARGE SCALE GENOMIC DNA]</scope>
    <source>
        <strain evidence="12">NRRL Y-17324</strain>
    </source>
</reference>
<evidence type="ECO:0000256" key="7">
    <source>
        <dbReference type="ARBA" id="ARBA00023187"/>
    </source>
</evidence>
<keyword evidence="4" id="KW-0507">mRNA processing</keyword>
<evidence type="ECO:0000256" key="8">
    <source>
        <dbReference type="ARBA" id="ARBA00023242"/>
    </source>
</evidence>
<dbReference type="GO" id="GO:0071006">
    <property type="term" value="C:U2-type catalytic step 1 spliceosome"/>
    <property type="evidence" value="ECO:0007669"/>
    <property type="project" value="TreeGrafter"/>
</dbReference>
<evidence type="ECO:0000256" key="1">
    <source>
        <dbReference type="ARBA" id="ARBA00004123"/>
    </source>
</evidence>
<feature type="domain" description="STL11/RBM22-like N-terminal" evidence="10">
    <location>
        <begin position="9"/>
        <end position="118"/>
    </location>
</feature>
<protein>
    <recommendedName>
        <fullName evidence="3">Pre-mRNA-splicing factor SLT11</fullName>
    </recommendedName>
</protein>
<dbReference type="OrthoDB" id="10259600at2759"/>
<keyword evidence="6" id="KW-0694">RNA-binding</keyword>
<dbReference type="GO" id="GO:0006397">
    <property type="term" value="P:mRNA processing"/>
    <property type="evidence" value="ECO:0007669"/>
    <property type="project" value="UniProtKB-KW"/>
</dbReference>
<evidence type="ECO:0000256" key="9">
    <source>
        <dbReference type="ARBA" id="ARBA00025609"/>
    </source>
</evidence>
<evidence type="ECO:0000259" key="10">
    <source>
        <dbReference type="Pfam" id="PF21369"/>
    </source>
</evidence>
<dbReference type="GeneID" id="30985573"/>
<proteinExistence type="inferred from homology"/>
<keyword evidence="8" id="KW-0539">Nucleus</keyword>